<evidence type="ECO:0000313" key="1">
    <source>
        <dbReference type="EMBL" id="KAH7974866.1"/>
    </source>
</evidence>
<name>A0ACB8DR75_DERSI</name>
<comment type="caution">
    <text evidence="1">The sequence shown here is derived from an EMBL/GenBank/DDBJ whole genome shotgun (WGS) entry which is preliminary data.</text>
</comment>
<dbReference type="Proteomes" id="UP000821865">
    <property type="component" value="Chromosome 10"/>
</dbReference>
<proteinExistence type="predicted"/>
<gene>
    <name evidence="1" type="ORF">HPB49_020580</name>
</gene>
<evidence type="ECO:0000313" key="2">
    <source>
        <dbReference type="Proteomes" id="UP000821865"/>
    </source>
</evidence>
<dbReference type="EMBL" id="CM023479">
    <property type="protein sequence ID" value="KAH7974866.1"/>
    <property type="molecule type" value="Genomic_DNA"/>
</dbReference>
<keyword evidence="2" id="KW-1185">Reference proteome</keyword>
<accession>A0ACB8DR75</accession>
<sequence>MPPWRRDRAGVICDQLLCLDLSWTEIEDLFLARRAPRERKRKSSTGLVNAAAMDEQSFRRLFRFEKNDLPILKDALRIPEIRSSQGVKVTGEEALLMGLRRLAYSNSWWNLEPLFGRHGSAMSSIVGMLFSHIDSTFGHLLDDLNNHSWLCLSDLEEFLK</sequence>
<reference evidence="1" key="1">
    <citation type="submission" date="2020-05" db="EMBL/GenBank/DDBJ databases">
        <title>Large-scale comparative analyses of tick genomes elucidate their genetic diversity and vector capacities.</title>
        <authorList>
            <person name="Jia N."/>
            <person name="Wang J."/>
            <person name="Shi W."/>
            <person name="Du L."/>
            <person name="Sun Y."/>
            <person name="Zhan W."/>
            <person name="Jiang J."/>
            <person name="Wang Q."/>
            <person name="Zhang B."/>
            <person name="Ji P."/>
            <person name="Sakyi L.B."/>
            <person name="Cui X."/>
            <person name="Yuan T."/>
            <person name="Jiang B."/>
            <person name="Yang W."/>
            <person name="Lam T.T.-Y."/>
            <person name="Chang Q."/>
            <person name="Ding S."/>
            <person name="Wang X."/>
            <person name="Zhu J."/>
            <person name="Ruan X."/>
            <person name="Zhao L."/>
            <person name="Wei J."/>
            <person name="Que T."/>
            <person name="Du C."/>
            <person name="Cheng J."/>
            <person name="Dai P."/>
            <person name="Han X."/>
            <person name="Huang E."/>
            <person name="Gao Y."/>
            <person name="Liu J."/>
            <person name="Shao H."/>
            <person name="Ye R."/>
            <person name="Li L."/>
            <person name="Wei W."/>
            <person name="Wang X."/>
            <person name="Wang C."/>
            <person name="Yang T."/>
            <person name="Huo Q."/>
            <person name="Li W."/>
            <person name="Guo W."/>
            <person name="Chen H."/>
            <person name="Zhou L."/>
            <person name="Ni X."/>
            <person name="Tian J."/>
            <person name="Zhou Y."/>
            <person name="Sheng Y."/>
            <person name="Liu T."/>
            <person name="Pan Y."/>
            <person name="Xia L."/>
            <person name="Li J."/>
            <person name="Zhao F."/>
            <person name="Cao W."/>
        </authorList>
    </citation>
    <scope>NUCLEOTIDE SEQUENCE</scope>
    <source>
        <strain evidence="1">Dsil-2018</strain>
    </source>
</reference>
<organism evidence="1 2">
    <name type="scientific">Dermacentor silvarum</name>
    <name type="common">Tick</name>
    <dbReference type="NCBI Taxonomy" id="543639"/>
    <lineage>
        <taxon>Eukaryota</taxon>
        <taxon>Metazoa</taxon>
        <taxon>Ecdysozoa</taxon>
        <taxon>Arthropoda</taxon>
        <taxon>Chelicerata</taxon>
        <taxon>Arachnida</taxon>
        <taxon>Acari</taxon>
        <taxon>Parasitiformes</taxon>
        <taxon>Ixodida</taxon>
        <taxon>Ixodoidea</taxon>
        <taxon>Ixodidae</taxon>
        <taxon>Rhipicephalinae</taxon>
        <taxon>Dermacentor</taxon>
    </lineage>
</organism>
<protein>
    <submittedName>
        <fullName evidence="1">Uncharacterized protein</fullName>
    </submittedName>
</protein>